<dbReference type="InterPro" id="IPR002110">
    <property type="entry name" value="Ankyrin_rpt"/>
</dbReference>
<feature type="repeat" description="ANK" evidence="3">
    <location>
        <begin position="247"/>
        <end position="279"/>
    </location>
</feature>
<feature type="repeat" description="ANK" evidence="3">
    <location>
        <begin position="214"/>
        <end position="246"/>
    </location>
</feature>
<evidence type="ECO:0000256" key="2">
    <source>
        <dbReference type="ARBA" id="ARBA00023043"/>
    </source>
</evidence>
<dbReference type="STRING" id="5722.A2DFN9"/>
<dbReference type="AlphaFoldDB" id="A2DFN9"/>
<dbReference type="InterPro" id="IPR036770">
    <property type="entry name" value="Ankyrin_rpt-contain_sf"/>
</dbReference>
<dbReference type="PRINTS" id="PR01415">
    <property type="entry name" value="ANKYRIN"/>
</dbReference>
<dbReference type="SMR" id="A2DFN9"/>
<evidence type="ECO:0000256" key="1">
    <source>
        <dbReference type="ARBA" id="ARBA00022737"/>
    </source>
</evidence>
<dbReference type="PANTHER" id="PTHR24188:SF29">
    <property type="entry name" value="GH09064P"/>
    <property type="match status" value="1"/>
</dbReference>
<dbReference type="Pfam" id="PF13637">
    <property type="entry name" value="Ank_4"/>
    <property type="match status" value="1"/>
</dbReference>
<dbReference type="Pfam" id="PF12796">
    <property type="entry name" value="Ank_2"/>
    <property type="match status" value="1"/>
</dbReference>
<protein>
    <submittedName>
        <fullName evidence="4">Uncharacterized protein</fullName>
    </submittedName>
</protein>
<reference evidence="4" key="1">
    <citation type="submission" date="2006-10" db="EMBL/GenBank/DDBJ databases">
        <authorList>
            <person name="Amadeo P."/>
            <person name="Zhao Q."/>
            <person name="Wortman J."/>
            <person name="Fraser-Liggett C."/>
            <person name="Carlton J."/>
        </authorList>
    </citation>
    <scope>NUCLEOTIDE SEQUENCE</scope>
    <source>
        <strain evidence="4">G3</strain>
    </source>
</reference>
<evidence type="ECO:0000313" key="5">
    <source>
        <dbReference type="Proteomes" id="UP000001542"/>
    </source>
</evidence>
<dbReference type="SUPFAM" id="SSF48403">
    <property type="entry name" value="Ankyrin repeat"/>
    <property type="match status" value="1"/>
</dbReference>
<dbReference type="PROSITE" id="PS50297">
    <property type="entry name" value="ANK_REP_REGION"/>
    <property type="match status" value="4"/>
</dbReference>
<dbReference type="PROSITE" id="PS50088">
    <property type="entry name" value="ANK_REPEAT"/>
    <property type="match status" value="4"/>
</dbReference>
<dbReference type="KEGG" id="tva:5466285"/>
<dbReference type="OrthoDB" id="61473at2759"/>
<keyword evidence="1" id="KW-0677">Repeat</keyword>
<accession>A2DFN9</accession>
<dbReference type="PANTHER" id="PTHR24188">
    <property type="entry name" value="ANKYRIN REPEAT PROTEIN"/>
    <property type="match status" value="1"/>
</dbReference>
<dbReference type="VEuPathDB" id="TrichDB:TVAGG3_0323700"/>
<proteinExistence type="predicted"/>
<name>A2DFN9_TRIV3</name>
<dbReference type="InParanoid" id="A2DFN9"/>
<feature type="repeat" description="ANK" evidence="3">
    <location>
        <begin position="148"/>
        <end position="180"/>
    </location>
</feature>
<keyword evidence="5" id="KW-1185">Reference proteome</keyword>
<dbReference type="RefSeq" id="XP_001581728.1">
    <property type="nucleotide sequence ID" value="XM_001581678.1"/>
</dbReference>
<evidence type="ECO:0000313" key="4">
    <source>
        <dbReference type="EMBL" id="EAY20742.1"/>
    </source>
</evidence>
<dbReference type="Gene3D" id="1.25.40.20">
    <property type="entry name" value="Ankyrin repeat-containing domain"/>
    <property type="match status" value="2"/>
</dbReference>
<organism evidence="4 5">
    <name type="scientific">Trichomonas vaginalis (strain ATCC PRA-98 / G3)</name>
    <dbReference type="NCBI Taxonomy" id="412133"/>
    <lineage>
        <taxon>Eukaryota</taxon>
        <taxon>Metamonada</taxon>
        <taxon>Parabasalia</taxon>
        <taxon>Trichomonadida</taxon>
        <taxon>Trichomonadidae</taxon>
        <taxon>Trichomonas</taxon>
    </lineage>
</organism>
<dbReference type="Proteomes" id="UP000001542">
    <property type="component" value="Unassembled WGS sequence"/>
</dbReference>
<evidence type="ECO:0000256" key="3">
    <source>
        <dbReference type="PROSITE-ProRule" id="PRU00023"/>
    </source>
</evidence>
<gene>
    <name evidence="4" type="ORF">TVAG_391260</name>
</gene>
<dbReference type="eggNOG" id="KOG0504">
    <property type="taxonomic scope" value="Eukaryota"/>
</dbReference>
<keyword evidence="2 3" id="KW-0040">ANK repeat</keyword>
<dbReference type="VEuPathDB" id="TrichDB:TVAG_391260"/>
<feature type="repeat" description="ANK" evidence="3">
    <location>
        <begin position="181"/>
        <end position="213"/>
    </location>
</feature>
<dbReference type="EMBL" id="DS113195">
    <property type="protein sequence ID" value="EAY20742.1"/>
    <property type="molecule type" value="Genomic_DNA"/>
</dbReference>
<sequence>MKLQILDSIIDILDHVQNDISNSTNKSEKPQSDFNQVPKEIVKENTEQEMQSIKSPIQENQENEFPIEFLDKISKLKNSYFTYEIYKFFDEISEKGNQKMMLKAIEEGLHEKIFDWGNVLHHASEKGNLRLVKSLIECGCDKEAEGIWGYTPLLYASWKGHLEVAKYLISIGANIEAKEDKGETPLYIASENGHAEVVKYLISVGANKEIKNQFGYTPLIVASINGHLEVVKCLVSAGANKNAKDRDGDTPLIHASMGDHLRVFKYLISAGADKTARNNNRQTANLVAGRNVRDYLVIEQFKRNHVNF</sequence>
<dbReference type="SMART" id="SM00248">
    <property type="entry name" value="ANK"/>
    <property type="match status" value="5"/>
</dbReference>
<reference evidence="4" key="2">
    <citation type="journal article" date="2007" name="Science">
        <title>Draft genome sequence of the sexually transmitted pathogen Trichomonas vaginalis.</title>
        <authorList>
            <person name="Carlton J.M."/>
            <person name="Hirt R.P."/>
            <person name="Silva J.C."/>
            <person name="Delcher A.L."/>
            <person name="Schatz M."/>
            <person name="Zhao Q."/>
            <person name="Wortman J.R."/>
            <person name="Bidwell S.L."/>
            <person name="Alsmark U.C.M."/>
            <person name="Besteiro S."/>
            <person name="Sicheritz-Ponten T."/>
            <person name="Noel C.J."/>
            <person name="Dacks J.B."/>
            <person name="Foster P.G."/>
            <person name="Simillion C."/>
            <person name="Van de Peer Y."/>
            <person name="Miranda-Saavedra D."/>
            <person name="Barton G.J."/>
            <person name="Westrop G.D."/>
            <person name="Mueller S."/>
            <person name="Dessi D."/>
            <person name="Fiori P.L."/>
            <person name="Ren Q."/>
            <person name="Paulsen I."/>
            <person name="Zhang H."/>
            <person name="Bastida-Corcuera F.D."/>
            <person name="Simoes-Barbosa A."/>
            <person name="Brown M.T."/>
            <person name="Hayes R.D."/>
            <person name="Mukherjee M."/>
            <person name="Okumura C.Y."/>
            <person name="Schneider R."/>
            <person name="Smith A.J."/>
            <person name="Vanacova S."/>
            <person name="Villalvazo M."/>
            <person name="Haas B.J."/>
            <person name="Pertea M."/>
            <person name="Feldblyum T.V."/>
            <person name="Utterback T.R."/>
            <person name="Shu C.L."/>
            <person name="Osoegawa K."/>
            <person name="de Jong P.J."/>
            <person name="Hrdy I."/>
            <person name="Horvathova L."/>
            <person name="Zubacova Z."/>
            <person name="Dolezal P."/>
            <person name="Malik S.B."/>
            <person name="Logsdon J.M. Jr."/>
            <person name="Henze K."/>
            <person name="Gupta A."/>
            <person name="Wang C.C."/>
            <person name="Dunne R.L."/>
            <person name="Upcroft J.A."/>
            <person name="Upcroft P."/>
            <person name="White O."/>
            <person name="Salzberg S.L."/>
            <person name="Tang P."/>
            <person name="Chiu C.-H."/>
            <person name="Lee Y.-S."/>
            <person name="Embley T.M."/>
            <person name="Coombs G.H."/>
            <person name="Mottram J.C."/>
            <person name="Tachezy J."/>
            <person name="Fraser-Liggett C.M."/>
            <person name="Johnson P.J."/>
        </authorList>
    </citation>
    <scope>NUCLEOTIDE SEQUENCE [LARGE SCALE GENOMIC DNA]</scope>
    <source>
        <strain evidence="4">G3</strain>
    </source>
</reference>